<evidence type="ECO:0008006" key="4">
    <source>
        <dbReference type="Google" id="ProtNLM"/>
    </source>
</evidence>
<name>A0A0J9U367_PLAVI</name>
<evidence type="ECO:0000313" key="2">
    <source>
        <dbReference type="EMBL" id="KNA01603.1"/>
    </source>
</evidence>
<accession>A0A0J9U367</accession>
<dbReference type="Proteomes" id="UP000053239">
    <property type="component" value="Unassembled WGS sequence"/>
</dbReference>
<protein>
    <recommendedName>
        <fullName evidence="4">VIR protein</fullName>
    </recommendedName>
</protein>
<proteinExistence type="predicted"/>
<reference evidence="2 3" key="1">
    <citation type="submission" date="2011-09" db="EMBL/GenBank/DDBJ databases">
        <title>The Genome Sequence of Plasmodium vivax North Korean.</title>
        <authorList>
            <consortium name="The Broad Institute Genome Sequencing Platform"/>
            <consortium name="The Broad Institute Genome Sequencing Center for Infectious Disease"/>
            <person name="Neafsey D."/>
            <person name="Carlton J."/>
            <person name="Barnwell J."/>
            <person name="Collins W."/>
            <person name="Escalante A."/>
            <person name="Mullikin J."/>
            <person name="Saul A."/>
            <person name="Guigo R."/>
            <person name="Camara F."/>
            <person name="Young S.K."/>
            <person name="Zeng Q."/>
            <person name="Gargeya S."/>
            <person name="Fitzgerald M."/>
            <person name="Haas B."/>
            <person name="Abouelleil A."/>
            <person name="Alvarado L."/>
            <person name="Arachchi H.M."/>
            <person name="Berlin A."/>
            <person name="Brown A."/>
            <person name="Chapman S.B."/>
            <person name="Chen Z."/>
            <person name="Dunbar C."/>
            <person name="Freedman E."/>
            <person name="Gearin G."/>
            <person name="Gellesch M."/>
            <person name="Goldberg J."/>
            <person name="Griggs A."/>
            <person name="Gujja S."/>
            <person name="Heiman D."/>
            <person name="Howarth C."/>
            <person name="Larson L."/>
            <person name="Lui A."/>
            <person name="MacDonald P.J.P."/>
            <person name="Montmayeur A."/>
            <person name="Murphy C."/>
            <person name="Neiman D."/>
            <person name="Pearson M."/>
            <person name="Priest M."/>
            <person name="Roberts A."/>
            <person name="Saif S."/>
            <person name="Shea T."/>
            <person name="Shenoy N."/>
            <person name="Sisk P."/>
            <person name="Stolte C."/>
            <person name="Sykes S."/>
            <person name="Wortman J."/>
            <person name="Nusbaum C."/>
            <person name="Birren B."/>
        </authorList>
    </citation>
    <scope>NUCLEOTIDE SEQUENCE [LARGE SCALE GENOMIC DNA]</scope>
    <source>
        <strain evidence="2 3">North Korean</strain>
    </source>
</reference>
<evidence type="ECO:0000256" key="1">
    <source>
        <dbReference type="SAM" id="Phobius"/>
    </source>
</evidence>
<dbReference type="InterPro" id="IPR008780">
    <property type="entry name" value="Plasmodium_Vir"/>
</dbReference>
<keyword evidence="1" id="KW-0472">Membrane</keyword>
<dbReference type="AlphaFoldDB" id="A0A0J9U367"/>
<gene>
    <name evidence="2" type="ORF">PVNG_05968</name>
</gene>
<keyword evidence="1" id="KW-1133">Transmembrane helix</keyword>
<sequence>MHTKSNTTMGKNICEYFIKLCKLLPRVKNNKKYDPNYGKDWHFLSYWLNVKLEESKLNAIICPYDFYDGIEDHCMNTLSLYISSPILIYNINEEDLSRMKVLYILHENYNKLHSILNNETASEPHLLLPPSSKCSMNYKSANNMCNSKYKKFCEKLKKFKTEYDKLFKIAESKGDDFAKNFIKLTDKENSNIISSTVIGSAVGLIPLFGILYKFTPIGQIFNSHKSKLSKGHSNSIDEIRRTSFLNYENEQLNLNQEKYNIEYHPA</sequence>
<dbReference type="Pfam" id="PF05795">
    <property type="entry name" value="Plasmodium_Vir"/>
    <property type="match status" value="1"/>
</dbReference>
<organism evidence="2 3">
    <name type="scientific">Plasmodium vivax North Korean</name>
    <dbReference type="NCBI Taxonomy" id="1035514"/>
    <lineage>
        <taxon>Eukaryota</taxon>
        <taxon>Sar</taxon>
        <taxon>Alveolata</taxon>
        <taxon>Apicomplexa</taxon>
        <taxon>Aconoidasida</taxon>
        <taxon>Haemosporida</taxon>
        <taxon>Plasmodiidae</taxon>
        <taxon>Plasmodium</taxon>
        <taxon>Plasmodium (Plasmodium)</taxon>
    </lineage>
</organism>
<feature type="transmembrane region" description="Helical" evidence="1">
    <location>
        <begin position="192"/>
        <end position="212"/>
    </location>
</feature>
<keyword evidence="1" id="KW-0812">Transmembrane</keyword>
<dbReference type="EMBL" id="KQ235247">
    <property type="protein sequence ID" value="KNA01603.1"/>
    <property type="molecule type" value="Genomic_DNA"/>
</dbReference>
<evidence type="ECO:0000313" key="3">
    <source>
        <dbReference type="Proteomes" id="UP000053239"/>
    </source>
</evidence>